<gene>
    <name evidence="2" type="ORF">TNCV_5084801</name>
</gene>
<keyword evidence="3" id="KW-1185">Reference proteome</keyword>
<dbReference type="AlphaFoldDB" id="A0A8X6SHX4"/>
<proteinExistence type="predicted"/>
<feature type="chain" id="PRO_5036496669" description="Secreted protein" evidence="1">
    <location>
        <begin position="20"/>
        <end position="104"/>
    </location>
</feature>
<evidence type="ECO:0000313" key="2">
    <source>
        <dbReference type="EMBL" id="GFY07293.1"/>
    </source>
</evidence>
<sequence>MLFPCFLQGVAFTVASSVASSFGSLELPSLYAALTREAEVMVSLPTVHATANITAPYEWILGLLQTFPLPDYVAVRFFRTDLTICLFSQALVMGGRENPACFSI</sequence>
<evidence type="ECO:0008006" key="4">
    <source>
        <dbReference type="Google" id="ProtNLM"/>
    </source>
</evidence>
<keyword evidence="1" id="KW-0732">Signal</keyword>
<dbReference type="EMBL" id="BMAU01021272">
    <property type="protein sequence ID" value="GFY07293.1"/>
    <property type="molecule type" value="Genomic_DNA"/>
</dbReference>
<evidence type="ECO:0000256" key="1">
    <source>
        <dbReference type="SAM" id="SignalP"/>
    </source>
</evidence>
<accession>A0A8X6SHX4</accession>
<feature type="signal peptide" evidence="1">
    <location>
        <begin position="1"/>
        <end position="19"/>
    </location>
</feature>
<dbReference type="Proteomes" id="UP000887159">
    <property type="component" value="Unassembled WGS sequence"/>
</dbReference>
<evidence type="ECO:0000313" key="3">
    <source>
        <dbReference type="Proteomes" id="UP000887159"/>
    </source>
</evidence>
<reference evidence="2" key="1">
    <citation type="submission" date="2020-08" db="EMBL/GenBank/DDBJ databases">
        <title>Multicomponent nature underlies the extraordinary mechanical properties of spider dragline silk.</title>
        <authorList>
            <person name="Kono N."/>
            <person name="Nakamura H."/>
            <person name="Mori M."/>
            <person name="Yoshida Y."/>
            <person name="Ohtoshi R."/>
            <person name="Malay A.D."/>
            <person name="Moran D.A.P."/>
            <person name="Tomita M."/>
            <person name="Numata K."/>
            <person name="Arakawa K."/>
        </authorList>
    </citation>
    <scope>NUCLEOTIDE SEQUENCE</scope>
</reference>
<organism evidence="2 3">
    <name type="scientific">Trichonephila clavipes</name>
    <name type="common">Golden silk orbweaver</name>
    <name type="synonym">Nephila clavipes</name>
    <dbReference type="NCBI Taxonomy" id="2585209"/>
    <lineage>
        <taxon>Eukaryota</taxon>
        <taxon>Metazoa</taxon>
        <taxon>Ecdysozoa</taxon>
        <taxon>Arthropoda</taxon>
        <taxon>Chelicerata</taxon>
        <taxon>Arachnida</taxon>
        <taxon>Araneae</taxon>
        <taxon>Araneomorphae</taxon>
        <taxon>Entelegynae</taxon>
        <taxon>Araneoidea</taxon>
        <taxon>Nephilidae</taxon>
        <taxon>Trichonephila</taxon>
    </lineage>
</organism>
<comment type="caution">
    <text evidence="2">The sequence shown here is derived from an EMBL/GenBank/DDBJ whole genome shotgun (WGS) entry which is preliminary data.</text>
</comment>
<name>A0A8X6SHX4_TRICX</name>
<protein>
    <recommendedName>
        <fullName evidence="4">Secreted protein</fullName>
    </recommendedName>
</protein>